<dbReference type="InterPro" id="IPR011234">
    <property type="entry name" value="Fumarylacetoacetase-like_C"/>
</dbReference>
<evidence type="ECO:0000313" key="4">
    <source>
        <dbReference type="EMBL" id="QDZ13597.1"/>
    </source>
</evidence>
<dbReference type="GO" id="GO:0046872">
    <property type="term" value="F:metal ion binding"/>
    <property type="evidence" value="ECO:0007669"/>
    <property type="project" value="UniProtKB-KW"/>
</dbReference>
<dbReference type="PANTHER" id="PTHR42796">
    <property type="entry name" value="FUMARYLACETOACETATE HYDROLASE DOMAIN-CONTAINING PROTEIN 2A-RELATED"/>
    <property type="match status" value="1"/>
</dbReference>
<dbReference type="KEGG" id="huw:FPZ11_01180"/>
<dbReference type="InterPro" id="IPR036663">
    <property type="entry name" value="Fumarylacetoacetase_C_sf"/>
</dbReference>
<dbReference type="EMBL" id="CP042305">
    <property type="protein sequence ID" value="QDZ13597.1"/>
    <property type="molecule type" value="Genomic_DNA"/>
</dbReference>
<dbReference type="FunFam" id="3.90.850.10:FF:000002">
    <property type="entry name" value="2-hydroxyhepta-2,4-diene-1,7-dioate isomerase"/>
    <property type="match status" value="1"/>
</dbReference>
<sequence length="304" mass="32629">MKIASFQHDGVDDVGIVRADGIVPLGALAENAPTSMRAALEWLPGKEFNADAADASAVIPLDAVRYLPVVPNPQGIWCAALTYLSHVREGAGRPVPDYPLFFLRVANSQLGHGEPMRLPDVSSQLDYEGELAVVIGTRGRDIPMDEALGHVAGYACYNDGSVRDWQRHTTQITMGKNFDATGGFGPWLVTPDEFGDPTSHRITTRLNGEVMQDTTVDQLLFPIEYLIHYVSTVSTLEVGDVIVTGTSGGVGLRRTPPVFMMDGDVVEVEIDGIGTLSNPVEAAPAPASGGFRAYHPTITEENLS</sequence>
<keyword evidence="2" id="KW-0479">Metal-binding</keyword>
<keyword evidence="4" id="KW-0378">Hydrolase</keyword>
<proteinExistence type="inferred from homology"/>
<dbReference type="Pfam" id="PF01557">
    <property type="entry name" value="FAA_hydrolase"/>
    <property type="match status" value="1"/>
</dbReference>
<gene>
    <name evidence="4" type="ORF">FPZ11_01180</name>
</gene>
<evidence type="ECO:0000256" key="2">
    <source>
        <dbReference type="ARBA" id="ARBA00022723"/>
    </source>
</evidence>
<dbReference type="AlphaFoldDB" id="A0A5B8LZ17"/>
<comment type="similarity">
    <text evidence="1">Belongs to the FAH family.</text>
</comment>
<dbReference type="OrthoDB" id="9805307at2"/>
<keyword evidence="5" id="KW-1185">Reference proteome</keyword>
<name>A0A5B8LZ17_9MICO</name>
<dbReference type="PANTHER" id="PTHR42796:SF4">
    <property type="entry name" value="FUMARYLACETOACETATE HYDROLASE DOMAIN-CONTAINING PROTEIN 2A"/>
    <property type="match status" value="1"/>
</dbReference>
<organism evidence="4 5">
    <name type="scientific">Humibacter ginsenosidimutans</name>
    <dbReference type="NCBI Taxonomy" id="2599293"/>
    <lineage>
        <taxon>Bacteria</taxon>
        <taxon>Bacillati</taxon>
        <taxon>Actinomycetota</taxon>
        <taxon>Actinomycetes</taxon>
        <taxon>Micrococcales</taxon>
        <taxon>Microbacteriaceae</taxon>
        <taxon>Humibacter</taxon>
    </lineage>
</organism>
<dbReference type="RefSeq" id="WP_146317675.1">
    <property type="nucleotide sequence ID" value="NZ_CP042305.1"/>
</dbReference>
<evidence type="ECO:0000313" key="5">
    <source>
        <dbReference type="Proteomes" id="UP000320216"/>
    </source>
</evidence>
<dbReference type="GO" id="GO:0016853">
    <property type="term" value="F:isomerase activity"/>
    <property type="evidence" value="ECO:0007669"/>
    <property type="project" value="UniProtKB-ARBA"/>
</dbReference>
<dbReference type="InterPro" id="IPR051121">
    <property type="entry name" value="FAH"/>
</dbReference>
<dbReference type="Gene3D" id="3.90.850.10">
    <property type="entry name" value="Fumarylacetoacetase-like, C-terminal domain"/>
    <property type="match status" value="1"/>
</dbReference>
<feature type="domain" description="Fumarylacetoacetase-like C-terminal" evidence="3">
    <location>
        <begin position="76"/>
        <end position="280"/>
    </location>
</feature>
<dbReference type="GO" id="GO:0019752">
    <property type="term" value="P:carboxylic acid metabolic process"/>
    <property type="evidence" value="ECO:0007669"/>
    <property type="project" value="UniProtKB-ARBA"/>
</dbReference>
<dbReference type="GO" id="GO:0016787">
    <property type="term" value="F:hydrolase activity"/>
    <property type="evidence" value="ECO:0007669"/>
    <property type="project" value="UniProtKB-KW"/>
</dbReference>
<evidence type="ECO:0000256" key="1">
    <source>
        <dbReference type="ARBA" id="ARBA00010211"/>
    </source>
</evidence>
<evidence type="ECO:0000259" key="3">
    <source>
        <dbReference type="Pfam" id="PF01557"/>
    </source>
</evidence>
<reference evidence="4 5" key="1">
    <citation type="submission" date="2019-07" db="EMBL/GenBank/DDBJ databases">
        <title>Full genome sequence of Humibacter sp. WJ7-1.</title>
        <authorList>
            <person name="Im W.-T."/>
        </authorList>
    </citation>
    <scope>NUCLEOTIDE SEQUENCE [LARGE SCALE GENOMIC DNA]</scope>
    <source>
        <strain evidence="4 5">WJ7-1</strain>
    </source>
</reference>
<accession>A0A5B8LZ17</accession>
<dbReference type="Proteomes" id="UP000320216">
    <property type="component" value="Chromosome"/>
</dbReference>
<protein>
    <submittedName>
        <fullName evidence="4">Fumarylacetoacetate hydrolase family protein</fullName>
    </submittedName>
</protein>
<dbReference type="SUPFAM" id="SSF56529">
    <property type="entry name" value="FAH"/>
    <property type="match status" value="1"/>
</dbReference>